<evidence type="ECO:0000313" key="1">
    <source>
        <dbReference type="EnsemblMetazoa" id="Aqu2.1.15603_001"/>
    </source>
</evidence>
<name>A0A1X7TLT9_AMPQE</name>
<sequence length="243" mass="27420">MATTMASESFVLSLGAMYDSLEELASNCQSIYKKEILRYLELIPLWSYKFECFLSMIDYPGINYREIKSAIEGGKEVPVSVNKFIGVVVTNNRKSDVQIQYEQFMQSLATNLEKKINDLDCPFTYGQEDVVFLCDLFHLNEFEVTTKRGLSEYIDIIKETGLTAGRKPPEALSPLINAINTMVTSSADCERGFSQMNILATPVRSSLNLKTLSSLIFIKIVGPPPIHFDPSPYTRKWTLLVGR</sequence>
<dbReference type="AlphaFoldDB" id="A0A1X7TLT9"/>
<dbReference type="EnsemblMetazoa" id="Aqu2.1.15603_001">
    <property type="protein sequence ID" value="Aqu2.1.15603_001"/>
    <property type="gene ID" value="Aqu2.1.15603"/>
</dbReference>
<dbReference type="InParanoid" id="A0A1X7TLT9"/>
<organism evidence="1">
    <name type="scientific">Amphimedon queenslandica</name>
    <name type="common">Sponge</name>
    <dbReference type="NCBI Taxonomy" id="400682"/>
    <lineage>
        <taxon>Eukaryota</taxon>
        <taxon>Metazoa</taxon>
        <taxon>Porifera</taxon>
        <taxon>Demospongiae</taxon>
        <taxon>Heteroscleromorpha</taxon>
        <taxon>Haplosclerida</taxon>
        <taxon>Niphatidae</taxon>
        <taxon>Amphimedon</taxon>
    </lineage>
</organism>
<accession>A0A1X7TLT9</accession>
<proteinExistence type="predicted"/>
<dbReference type="PANTHER" id="PTHR46880:SF8">
    <property type="entry name" value="E3 SUMO-PROTEIN LIGASE KIAA1586"/>
    <property type="match status" value="1"/>
</dbReference>
<evidence type="ECO:0008006" key="2">
    <source>
        <dbReference type="Google" id="ProtNLM"/>
    </source>
</evidence>
<dbReference type="PANTHER" id="PTHR46880">
    <property type="entry name" value="RAS-ASSOCIATING DOMAIN-CONTAINING PROTEIN"/>
    <property type="match status" value="1"/>
</dbReference>
<protein>
    <recommendedName>
        <fullName evidence="2">HAT C-terminal dimerisation domain-containing protein</fullName>
    </recommendedName>
</protein>
<reference evidence="1" key="1">
    <citation type="submission" date="2017-05" db="UniProtKB">
        <authorList>
            <consortium name="EnsemblMetazoa"/>
        </authorList>
    </citation>
    <scope>IDENTIFICATION</scope>
</reference>